<keyword evidence="9" id="KW-1185">Reference proteome</keyword>
<evidence type="ECO:0000313" key="9">
    <source>
        <dbReference type="Proteomes" id="UP001499967"/>
    </source>
</evidence>
<dbReference type="InterPro" id="IPR000620">
    <property type="entry name" value="EamA_dom"/>
</dbReference>
<reference evidence="9" key="1">
    <citation type="journal article" date="2019" name="Int. J. Syst. Evol. Microbiol.">
        <title>The Global Catalogue of Microorganisms (GCM) 10K type strain sequencing project: providing services to taxonomists for standard genome sequencing and annotation.</title>
        <authorList>
            <consortium name="The Broad Institute Genomics Platform"/>
            <consortium name="The Broad Institute Genome Sequencing Center for Infectious Disease"/>
            <person name="Wu L."/>
            <person name="Ma J."/>
        </authorList>
    </citation>
    <scope>NUCLEOTIDE SEQUENCE [LARGE SCALE GENOMIC DNA]</scope>
    <source>
        <strain evidence="9">JCM 11117</strain>
    </source>
</reference>
<dbReference type="SUPFAM" id="SSF103481">
    <property type="entry name" value="Multidrug resistance efflux transporter EmrE"/>
    <property type="match status" value="2"/>
</dbReference>
<sequence>MRHPELRGGAGEPARVDHRDQVAEVAQLHGVRAGIHTSSVSLRLKMHFVNVQATRMLTAVDTEIHAQTTAPARTHPAGVALMVASGLASQSGAAIGSFAFDAIGPVGVVAVRQWVAGVVLLAVGRPRLRAFTRQQWWPVLGLAAMFAVMNVSLYSAIDRIGLGLAVTLEFLGPLAVALLGSRQRATVACALLAAAGIVVLTRPQPSSDAVGIGLALLAALCWAGYILLNRTVGRRVPGVAGSAAAGAVSGLVYVPVGIAVLVAHPPTPAALACAGAAGVLASVVPFLADLLALRRVPAHLFGIFMSGSPVYAATIGAVVLGEALGPLDWLGIVLVVTANTVAVTLGRRARAHSTTITAIAAADCAGTNRRKW</sequence>
<feature type="transmembrane region" description="Helical" evidence="6">
    <location>
        <begin position="209"/>
        <end position="228"/>
    </location>
</feature>
<protein>
    <recommendedName>
        <fullName evidence="7">EamA domain-containing protein</fullName>
    </recommendedName>
</protein>
<name>A0ABP3YR15_9PSEU</name>
<evidence type="ECO:0000256" key="6">
    <source>
        <dbReference type="SAM" id="Phobius"/>
    </source>
</evidence>
<accession>A0ABP3YR15</accession>
<dbReference type="InterPro" id="IPR050638">
    <property type="entry name" value="AA-Vitamin_Transporters"/>
</dbReference>
<dbReference type="EMBL" id="BAAAHP010000207">
    <property type="protein sequence ID" value="GAA0899274.1"/>
    <property type="molecule type" value="Genomic_DNA"/>
</dbReference>
<feature type="transmembrane region" description="Helical" evidence="6">
    <location>
        <begin position="269"/>
        <end position="288"/>
    </location>
</feature>
<feature type="transmembrane region" description="Helical" evidence="6">
    <location>
        <begin position="240"/>
        <end position="263"/>
    </location>
</feature>
<organism evidence="8 9">
    <name type="scientific">Pseudonocardia zijingensis</name>
    <dbReference type="NCBI Taxonomy" id="153376"/>
    <lineage>
        <taxon>Bacteria</taxon>
        <taxon>Bacillati</taxon>
        <taxon>Actinomycetota</taxon>
        <taxon>Actinomycetes</taxon>
        <taxon>Pseudonocardiales</taxon>
        <taxon>Pseudonocardiaceae</taxon>
        <taxon>Pseudonocardia</taxon>
    </lineage>
</organism>
<evidence type="ECO:0000256" key="3">
    <source>
        <dbReference type="ARBA" id="ARBA00022692"/>
    </source>
</evidence>
<keyword evidence="5 6" id="KW-0472">Membrane</keyword>
<dbReference type="Proteomes" id="UP001499967">
    <property type="component" value="Unassembled WGS sequence"/>
</dbReference>
<feature type="transmembrane region" description="Helical" evidence="6">
    <location>
        <begin position="327"/>
        <end position="346"/>
    </location>
</feature>
<evidence type="ECO:0000256" key="2">
    <source>
        <dbReference type="ARBA" id="ARBA00007362"/>
    </source>
</evidence>
<feature type="domain" description="EamA" evidence="7">
    <location>
        <begin position="211"/>
        <end position="338"/>
    </location>
</feature>
<dbReference type="PANTHER" id="PTHR32322">
    <property type="entry name" value="INNER MEMBRANE TRANSPORTER"/>
    <property type="match status" value="1"/>
</dbReference>
<feature type="transmembrane region" description="Helical" evidence="6">
    <location>
        <begin position="300"/>
        <end position="321"/>
    </location>
</feature>
<dbReference type="PANTHER" id="PTHR32322:SF2">
    <property type="entry name" value="EAMA DOMAIN-CONTAINING PROTEIN"/>
    <property type="match status" value="1"/>
</dbReference>
<keyword evidence="3 6" id="KW-0812">Transmembrane</keyword>
<comment type="caution">
    <text evidence="8">The sequence shown here is derived from an EMBL/GenBank/DDBJ whole genome shotgun (WGS) entry which is preliminary data.</text>
</comment>
<evidence type="ECO:0000256" key="4">
    <source>
        <dbReference type="ARBA" id="ARBA00022989"/>
    </source>
</evidence>
<gene>
    <name evidence="8" type="ORF">GCM10009559_63410</name>
</gene>
<feature type="transmembrane region" description="Helical" evidence="6">
    <location>
        <begin position="136"/>
        <end position="154"/>
    </location>
</feature>
<evidence type="ECO:0000259" key="7">
    <source>
        <dbReference type="Pfam" id="PF00892"/>
    </source>
</evidence>
<feature type="transmembrane region" description="Helical" evidence="6">
    <location>
        <begin position="106"/>
        <end position="124"/>
    </location>
</feature>
<feature type="transmembrane region" description="Helical" evidence="6">
    <location>
        <begin position="160"/>
        <end position="179"/>
    </location>
</feature>
<evidence type="ECO:0000256" key="1">
    <source>
        <dbReference type="ARBA" id="ARBA00004141"/>
    </source>
</evidence>
<dbReference type="InterPro" id="IPR037185">
    <property type="entry name" value="EmrE-like"/>
</dbReference>
<comment type="subcellular location">
    <subcellularLocation>
        <location evidence="1">Membrane</location>
        <topology evidence="1">Multi-pass membrane protein</topology>
    </subcellularLocation>
</comment>
<keyword evidence="4 6" id="KW-1133">Transmembrane helix</keyword>
<evidence type="ECO:0000313" key="8">
    <source>
        <dbReference type="EMBL" id="GAA0899274.1"/>
    </source>
</evidence>
<comment type="similarity">
    <text evidence="2">Belongs to the EamA transporter family.</text>
</comment>
<evidence type="ECO:0000256" key="5">
    <source>
        <dbReference type="ARBA" id="ARBA00023136"/>
    </source>
</evidence>
<feature type="transmembrane region" description="Helical" evidence="6">
    <location>
        <begin position="186"/>
        <end position="203"/>
    </location>
</feature>
<proteinExistence type="inferred from homology"/>
<dbReference type="Pfam" id="PF00892">
    <property type="entry name" value="EamA"/>
    <property type="match status" value="1"/>
</dbReference>